<dbReference type="EMBL" id="VHII01000002">
    <property type="protein sequence ID" value="KAF1394264.1"/>
    <property type="molecule type" value="Genomic_DNA"/>
</dbReference>
<dbReference type="AlphaFoldDB" id="A0A6A5FPV7"/>
<comment type="caution">
    <text evidence="1">The sequence shown here is derived from an EMBL/GenBank/DDBJ whole genome shotgun (WGS) entry which is preliminary data.</text>
</comment>
<accession>A0A6A5FPV7</accession>
<keyword evidence="2" id="KW-1185">Reference proteome</keyword>
<name>A0A6A5FPV7_PERFL</name>
<organism evidence="1 2">
    <name type="scientific">Perca fluviatilis</name>
    <name type="common">European perch</name>
    <dbReference type="NCBI Taxonomy" id="8168"/>
    <lineage>
        <taxon>Eukaryota</taxon>
        <taxon>Metazoa</taxon>
        <taxon>Chordata</taxon>
        <taxon>Craniata</taxon>
        <taxon>Vertebrata</taxon>
        <taxon>Euteleostomi</taxon>
        <taxon>Actinopterygii</taxon>
        <taxon>Neopterygii</taxon>
        <taxon>Teleostei</taxon>
        <taxon>Neoteleostei</taxon>
        <taxon>Acanthomorphata</taxon>
        <taxon>Eupercaria</taxon>
        <taxon>Perciformes</taxon>
        <taxon>Percoidei</taxon>
        <taxon>Percidae</taxon>
        <taxon>Percinae</taxon>
        <taxon>Perca</taxon>
    </lineage>
</organism>
<protein>
    <submittedName>
        <fullName evidence="1">Uncharacterized protein</fullName>
    </submittedName>
</protein>
<reference evidence="1 2" key="1">
    <citation type="submission" date="2019-06" db="EMBL/GenBank/DDBJ databases">
        <title>A chromosome-scale genome assembly of the European perch, Perca fluviatilis.</title>
        <authorList>
            <person name="Roques C."/>
            <person name="Zahm M."/>
            <person name="Cabau C."/>
            <person name="Klopp C."/>
            <person name="Bouchez O."/>
            <person name="Donnadieu C."/>
            <person name="Kuhl H."/>
            <person name="Gislard M."/>
            <person name="Guendouz S."/>
            <person name="Journot L."/>
            <person name="Haffray P."/>
            <person name="Bestin A."/>
            <person name="Morvezen R."/>
            <person name="Feron R."/>
            <person name="Wen M."/>
            <person name="Jouanno E."/>
            <person name="Herpin A."/>
            <person name="Schartl M."/>
            <person name="Postlethwait J."/>
            <person name="Schaerlinger B."/>
            <person name="Chardard D."/>
            <person name="Lecocq T."/>
            <person name="Poncet C."/>
            <person name="Jaffrelo L."/>
            <person name="Lampietro C."/>
            <person name="Guiguen Y."/>
        </authorList>
    </citation>
    <scope>NUCLEOTIDE SEQUENCE [LARGE SCALE GENOMIC DNA]</scope>
    <source>
        <tissue evidence="1">Blood</tissue>
    </source>
</reference>
<evidence type="ECO:0000313" key="2">
    <source>
        <dbReference type="Proteomes" id="UP000465112"/>
    </source>
</evidence>
<sequence>MAIRSHSSVGFKASPVGVPSSTLQLLLILCGRLLDAQGQGLPSPSLQKGPNEANLHPLSLIKLELTWRVTYCQRWSMVWLHCLSILEYG</sequence>
<evidence type="ECO:0000313" key="1">
    <source>
        <dbReference type="EMBL" id="KAF1394264.1"/>
    </source>
</evidence>
<dbReference type="Proteomes" id="UP000465112">
    <property type="component" value="Chromosome 2"/>
</dbReference>
<proteinExistence type="predicted"/>
<gene>
    <name evidence="1" type="ORF">PFLUV_G00024730</name>
</gene>